<organism evidence="1 2">
    <name type="scientific">Choristoneura fumiferana</name>
    <name type="common">Spruce budworm moth</name>
    <name type="synonym">Archips fumiferana</name>
    <dbReference type="NCBI Taxonomy" id="7141"/>
    <lineage>
        <taxon>Eukaryota</taxon>
        <taxon>Metazoa</taxon>
        <taxon>Ecdysozoa</taxon>
        <taxon>Arthropoda</taxon>
        <taxon>Hexapoda</taxon>
        <taxon>Insecta</taxon>
        <taxon>Pterygota</taxon>
        <taxon>Neoptera</taxon>
        <taxon>Endopterygota</taxon>
        <taxon>Lepidoptera</taxon>
        <taxon>Glossata</taxon>
        <taxon>Ditrysia</taxon>
        <taxon>Tortricoidea</taxon>
        <taxon>Tortricidae</taxon>
        <taxon>Tortricinae</taxon>
        <taxon>Choristoneura</taxon>
    </lineage>
</organism>
<proteinExistence type="predicted"/>
<keyword evidence="2" id="KW-1185">Reference proteome</keyword>
<protein>
    <submittedName>
        <fullName evidence="1">Uncharacterized protein</fullName>
    </submittedName>
</protein>
<accession>A0ACC0JIB8</accession>
<sequence length="222" mass="23945">MDWLNMVWLPLPLPSDSLTFVVCFQSYDKATFHSGTPPPFGAGSHLYIPAPQQHHHPHHAHQPHQSSPSMMVWGPVCRRGYLPLVFIDKGDKAEGFGENDCPKFKKVSTFGKVRKLISPKLSSSRSSSGRRIKESGTIKTVNEKFSTFGERGGARGGQARAQQADLLAVLLGAQLAHSAGCALHTGAAVLGAPAAALCTYSILTARFLDGAKVIIAHGRYMD</sequence>
<evidence type="ECO:0000313" key="1">
    <source>
        <dbReference type="EMBL" id="KAI8423824.1"/>
    </source>
</evidence>
<name>A0ACC0JIB8_CHOFU</name>
<comment type="caution">
    <text evidence="1">The sequence shown here is derived from an EMBL/GenBank/DDBJ whole genome shotgun (WGS) entry which is preliminary data.</text>
</comment>
<evidence type="ECO:0000313" key="2">
    <source>
        <dbReference type="Proteomes" id="UP001064048"/>
    </source>
</evidence>
<reference evidence="1 2" key="1">
    <citation type="journal article" date="2022" name="Genome Biol. Evol.">
        <title>The Spruce Budworm Genome: Reconstructing the Evolutionary History of Antifreeze Proteins.</title>
        <authorList>
            <person name="Beliveau C."/>
            <person name="Gagne P."/>
            <person name="Picq S."/>
            <person name="Vernygora O."/>
            <person name="Keeling C.I."/>
            <person name="Pinkney K."/>
            <person name="Doucet D."/>
            <person name="Wen F."/>
            <person name="Johnston J.S."/>
            <person name="Maaroufi H."/>
            <person name="Boyle B."/>
            <person name="Laroche J."/>
            <person name="Dewar K."/>
            <person name="Juretic N."/>
            <person name="Blackburn G."/>
            <person name="Nisole A."/>
            <person name="Brunet B."/>
            <person name="Brandao M."/>
            <person name="Lumley L."/>
            <person name="Duan J."/>
            <person name="Quan G."/>
            <person name="Lucarotti C.J."/>
            <person name="Roe A.D."/>
            <person name="Sperling F.A.H."/>
            <person name="Levesque R.C."/>
            <person name="Cusson M."/>
        </authorList>
    </citation>
    <scope>NUCLEOTIDE SEQUENCE [LARGE SCALE GENOMIC DNA]</scope>
    <source>
        <strain evidence="1">Glfc:IPQL:Cfum</strain>
    </source>
</reference>
<dbReference type="EMBL" id="CM046122">
    <property type="protein sequence ID" value="KAI8423824.1"/>
    <property type="molecule type" value="Genomic_DNA"/>
</dbReference>
<gene>
    <name evidence="1" type="ORF">MSG28_012835</name>
</gene>
<dbReference type="Proteomes" id="UP001064048">
    <property type="component" value="Chromosome 22"/>
</dbReference>